<reference evidence="4 5" key="1">
    <citation type="submission" date="2019-10" db="EMBL/GenBank/DDBJ databases">
        <title>Streptomyces sp. strain GY16 isolated from leaves of Broussonetia papyrifera.</title>
        <authorList>
            <person name="Mo P."/>
        </authorList>
    </citation>
    <scope>NUCLEOTIDE SEQUENCE [LARGE SCALE GENOMIC DNA]</scope>
    <source>
        <strain evidence="4 5">GY16</strain>
    </source>
</reference>
<evidence type="ECO:0000256" key="2">
    <source>
        <dbReference type="SAM" id="MobiDB-lite"/>
    </source>
</evidence>
<dbReference type="InterPro" id="IPR015590">
    <property type="entry name" value="Aldehyde_DH_dom"/>
</dbReference>
<dbReference type="Gene3D" id="3.40.309.10">
    <property type="entry name" value="Aldehyde Dehydrogenase, Chain A, domain 2"/>
    <property type="match status" value="1"/>
</dbReference>
<dbReference type="InterPro" id="IPR050740">
    <property type="entry name" value="Aldehyde_DH_Superfamily"/>
</dbReference>
<dbReference type="InterPro" id="IPR016163">
    <property type="entry name" value="Ald_DH_C"/>
</dbReference>
<gene>
    <name evidence="4" type="ORF">F9278_41905</name>
</gene>
<dbReference type="SUPFAM" id="SSF53720">
    <property type="entry name" value="ALDH-like"/>
    <property type="match status" value="1"/>
</dbReference>
<dbReference type="InterPro" id="IPR016162">
    <property type="entry name" value="Ald_DH_N"/>
</dbReference>
<name>A0A5P8KFW9_9ACTN</name>
<dbReference type="EMBL" id="CP045096">
    <property type="protein sequence ID" value="QFR01659.1"/>
    <property type="molecule type" value="Genomic_DNA"/>
</dbReference>
<keyword evidence="1" id="KW-0560">Oxidoreductase</keyword>
<dbReference type="Proteomes" id="UP000327294">
    <property type="component" value="Chromosome"/>
</dbReference>
<dbReference type="GO" id="GO:0016620">
    <property type="term" value="F:oxidoreductase activity, acting on the aldehyde or oxo group of donors, NAD or NADP as acceptor"/>
    <property type="evidence" value="ECO:0007669"/>
    <property type="project" value="InterPro"/>
</dbReference>
<dbReference type="PANTHER" id="PTHR43353">
    <property type="entry name" value="SUCCINATE-SEMIALDEHYDE DEHYDROGENASE, MITOCHONDRIAL"/>
    <property type="match status" value="1"/>
</dbReference>
<keyword evidence="5" id="KW-1185">Reference proteome</keyword>
<feature type="region of interest" description="Disordered" evidence="2">
    <location>
        <begin position="473"/>
        <end position="507"/>
    </location>
</feature>
<feature type="domain" description="Aldehyde dehydrogenase" evidence="3">
    <location>
        <begin position="6"/>
        <end position="289"/>
    </location>
</feature>
<evidence type="ECO:0000313" key="5">
    <source>
        <dbReference type="Proteomes" id="UP000327294"/>
    </source>
</evidence>
<accession>A0A5P8KFW9</accession>
<dbReference type="Pfam" id="PF00171">
    <property type="entry name" value="Aldedh"/>
    <property type="match status" value="1"/>
</dbReference>
<dbReference type="AlphaFoldDB" id="A0A5P8KFW9"/>
<evidence type="ECO:0000256" key="1">
    <source>
        <dbReference type="ARBA" id="ARBA00023002"/>
    </source>
</evidence>
<proteinExistence type="predicted"/>
<evidence type="ECO:0000313" key="4">
    <source>
        <dbReference type="EMBL" id="QFR01659.1"/>
    </source>
</evidence>
<dbReference type="Gene3D" id="3.40.605.10">
    <property type="entry name" value="Aldehyde Dehydrogenase, Chain A, domain 1"/>
    <property type="match status" value="1"/>
</dbReference>
<dbReference type="KEGG" id="sphv:F9278_41905"/>
<organism evidence="4 5">
    <name type="scientific">Streptomyces phaeolivaceus</name>
    <dbReference type="NCBI Taxonomy" id="2653200"/>
    <lineage>
        <taxon>Bacteria</taxon>
        <taxon>Bacillati</taxon>
        <taxon>Actinomycetota</taxon>
        <taxon>Actinomycetes</taxon>
        <taxon>Kitasatosporales</taxon>
        <taxon>Streptomycetaceae</taxon>
        <taxon>Streptomyces</taxon>
    </lineage>
</organism>
<dbReference type="PANTHER" id="PTHR43353:SF3">
    <property type="entry name" value="ALDEHYDE DEHYDROGENASE-RELATED"/>
    <property type="match status" value="1"/>
</dbReference>
<dbReference type="InterPro" id="IPR016161">
    <property type="entry name" value="Ald_DH/histidinol_DH"/>
</dbReference>
<evidence type="ECO:0000259" key="3">
    <source>
        <dbReference type="Pfam" id="PF00171"/>
    </source>
</evidence>
<sequence length="507" mass="51234">MSTISYRPCTGEAVAAVDDSTPADVDAAVARARAAVPALATAAPARRRAWLERLADVLDEHTEELAALADEETALGMPRLRSEAARMASQLRFYGAVAAEGSYLGVTVDDASVLSTGTPAPRMVRVNQPLGPVAVFGASNFPFGFGVLGNDTASALAAGCPVIAKAHPAHVRLCVRLAELADAALTDAGAPPGAFGLVLGLDSGTRLVRDAGIAAVGFTGSQAGGLALWRLANERPVVIPVYAEMGTVNPVVVTPGAAATGMDTIAAGFVDSFTLGAGQFCTKPGLLLAPAGQGAPAAVAAALGKASPPLTMLTQGIAAAAATGVAALLDAGAAVLGRIPGPADGWAADAVALSAPIGALTEGSRLLEECFAPVALVVEYHGPEDLADALDALQGSLTGTVITDGTPTDPHAATLIDRLSDQVGRVTVDDWPTGAAWTWAQQHGGPWPATSAPSTTSVGAAALDRWTRPVTYQSTPDAWLPPAGRKTNPWGVPQRINGLRTDGSPTE</sequence>
<dbReference type="RefSeq" id="WP_152172986.1">
    <property type="nucleotide sequence ID" value="NZ_CP045096.1"/>
</dbReference>
<protein>
    <submittedName>
        <fullName evidence="4">Aldehyde dehydrogenase family protein</fullName>
    </submittedName>
</protein>